<comment type="caution">
    <text evidence="9">The sequence shown here is derived from an EMBL/GenBank/DDBJ whole genome shotgun (WGS) entry which is preliminary data.</text>
</comment>
<evidence type="ECO:0000313" key="9">
    <source>
        <dbReference type="EMBL" id="MBN3314244.1"/>
    </source>
</evidence>
<dbReference type="PANTHER" id="PTHR14511:SF15">
    <property type="entry name" value="G-PROTEIN COUPLED RECEPTOR FAMILY C GROUP 5 MEMBER C"/>
    <property type="match status" value="1"/>
</dbReference>
<organism evidence="9 10">
    <name type="scientific">Atractosteus spatula</name>
    <name type="common">Alligator gar</name>
    <name type="synonym">Lepisosteus spatula</name>
    <dbReference type="NCBI Taxonomy" id="7917"/>
    <lineage>
        <taxon>Eukaryota</taxon>
        <taxon>Metazoa</taxon>
        <taxon>Chordata</taxon>
        <taxon>Craniata</taxon>
        <taxon>Vertebrata</taxon>
        <taxon>Euteleostomi</taxon>
        <taxon>Actinopterygii</taxon>
        <taxon>Neopterygii</taxon>
        <taxon>Holostei</taxon>
        <taxon>Semionotiformes</taxon>
        <taxon>Lepisosteidae</taxon>
        <taxon>Atractosteus</taxon>
    </lineage>
</organism>
<feature type="transmembrane region" description="Helical" evidence="6">
    <location>
        <begin position="95"/>
        <end position="113"/>
    </location>
</feature>
<feature type="transmembrane region" description="Helical" evidence="6">
    <location>
        <begin position="157"/>
        <end position="184"/>
    </location>
</feature>
<keyword evidence="7" id="KW-0732">Signal</keyword>
<keyword evidence="10" id="KW-1185">Reference proteome</keyword>
<keyword evidence="5 6" id="KW-0472">Membrane</keyword>
<feature type="chain" id="PRO_5035173110" evidence="7">
    <location>
        <begin position="28"/>
        <end position="470"/>
    </location>
</feature>
<evidence type="ECO:0000256" key="7">
    <source>
        <dbReference type="SAM" id="SignalP"/>
    </source>
</evidence>
<evidence type="ECO:0000256" key="2">
    <source>
        <dbReference type="ARBA" id="ARBA00007242"/>
    </source>
</evidence>
<feature type="non-terminal residue" evidence="9">
    <location>
        <position position="470"/>
    </location>
</feature>
<dbReference type="GO" id="GO:0070062">
    <property type="term" value="C:extracellular exosome"/>
    <property type="evidence" value="ECO:0007669"/>
    <property type="project" value="TreeGrafter"/>
</dbReference>
<dbReference type="InterPro" id="IPR017978">
    <property type="entry name" value="GPCR_3_C"/>
</dbReference>
<accession>A0A8J7NLK7</accession>
<dbReference type="GO" id="GO:0005886">
    <property type="term" value="C:plasma membrane"/>
    <property type="evidence" value="ECO:0007669"/>
    <property type="project" value="TreeGrafter"/>
</dbReference>
<evidence type="ECO:0000256" key="1">
    <source>
        <dbReference type="ARBA" id="ARBA00004141"/>
    </source>
</evidence>
<proteinExistence type="inferred from homology"/>
<feature type="transmembrane region" description="Helical" evidence="6">
    <location>
        <begin position="237"/>
        <end position="261"/>
    </location>
</feature>
<dbReference type="Pfam" id="PF00003">
    <property type="entry name" value="7tm_3"/>
    <property type="match status" value="1"/>
</dbReference>
<name>A0A8J7NLK7_ATRSP</name>
<sequence>MDLAVMKISLLLVASAVSLLSLPGARAGNNTPNGCASSLDPLYFNLCDLGAVWGIVLEAFAGAGVVSSFILLIVLLASLPFVIEGKKKRTAGLQAGLLVCTAGLFSLTFDFIVGQDFSTCSSRRFLFGVLFAGCFSCLFMHCIHLNMLARKNTGPRGWALCLGALALWLVEVIINTEWLIITIVRYPPNKSSPGNPCDIANQDFVMALIYVMVLILAVLLAAFPTQIVKHKHCRKEGIFIILTSSLSVGIWVAWIVMYVYGNEKRGSPRWDDPTLAIALVSNAWVFLLLYVIPEICLLISDNEPEQAYGDVLYPTRGVGYETILKEQSSQNMFVENKAFSMDEPNPELDTWILTKAYSSKRPLIQDPPSTARTERTLIDAVYDTTLPRAAVSSQSQGGSGSTARAEDTHAAAGHGSVCGDSCARRLAHLSAVLWLVLEQDFPHLLSITGTAPFTCVSVPIPFSAVSLWML</sequence>
<evidence type="ECO:0000259" key="8">
    <source>
        <dbReference type="PROSITE" id="PS50259"/>
    </source>
</evidence>
<keyword evidence="3 6" id="KW-0812">Transmembrane</keyword>
<dbReference type="CDD" id="cd15277">
    <property type="entry name" value="7tmC_RAIG3_GPRC5C"/>
    <property type="match status" value="1"/>
</dbReference>
<comment type="subcellular location">
    <subcellularLocation>
        <location evidence="1">Membrane</location>
        <topology evidence="1">Multi-pass membrane protein</topology>
    </subcellularLocation>
</comment>
<dbReference type="GO" id="GO:0030295">
    <property type="term" value="F:protein kinase activator activity"/>
    <property type="evidence" value="ECO:0007669"/>
    <property type="project" value="TreeGrafter"/>
</dbReference>
<feature type="signal peptide" evidence="7">
    <location>
        <begin position="1"/>
        <end position="27"/>
    </location>
</feature>
<dbReference type="EMBL" id="JAAWVO010014709">
    <property type="protein sequence ID" value="MBN3314244.1"/>
    <property type="molecule type" value="Genomic_DNA"/>
</dbReference>
<dbReference type="PANTHER" id="PTHR14511">
    <property type="entry name" value="G PROTEIN COUPLED RECEPTOR, CLASS C, GROUP 5"/>
    <property type="match status" value="1"/>
</dbReference>
<evidence type="ECO:0000256" key="3">
    <source>
        <dbReference type="ARBA" id="ARBA00022692"/>
    </source>
</evidence>
<feature type="non-terminal residue" evidence="9">
    <location>
        <position position="1"/>
    </location>
</feature>
<protein>
    <submittedName>
        <fullName evidence="9">GPC5C protein</fullName>
    </submittedName>
</protein>
<feature type="transmembrane region" description="Helical" evidence="6">
    <location>
        <begin position="51"/>
        <end position="83"/>
    </location>
</feature>
<comment type="similarity">
    <text evidence="2">Belongs to the G-protein coupled receptor 3 family.</text>
</comment>
<dbReference type="PROSITE" id="PS50259">
    <property type="entry name" value="G_PROTEIN_RECEP_F3_4"/>
    <property type="match status" value="1"/>
</dbReference>
<feature type="transmembrane region" description="Helical" evidence="6">
    <location>
        <begin position="273"/>
        <end position="292"/>
    </location>
</feature>
<evidence type="ECO:0000256" key="4">
    <source>
        <dbReference type="ARBA" id="ARBA00022989"/>
    </source>
</evidence>
<dbReference type="Proteomes" id="UP000736164">
    <property type="component" value="Unassembled WGS sequence"/>
</dbReference>
<gene>
    <name evidence="9" type="primary">Gprc5c</name>
    <name evidence="9" type="ORF">GTO95_0012961</name>
</gene>
<feature type="domain" description="G-protein coupled receptors family 3 profile" evidence="8">
    <location>
        <begin position="97"/>
        <end position="303"/>
    </location>
</feature>
<keyword evidence="4 6" id="KW-1133">Transmembrane helix</keyword>
<evidence type="ECO:0000256" key="6">
    <source>
        <dbReference type="SAM" id="Phobius"/>
    </source>
</evidence>
<reference evidence="9" key="1">
    <citation type="journal article" date="2021" name="Cell">
        <title>Tracing the genetic footprints of vertebrate landing in non-teleost ray-finned fishes.</title>
        <authorList>
            <person name="Bi X."/>
            <person name="Wang K."/>
            <person name="Yang L."/>
            <person name="Pan H."/>
            <person name="Jiang H."/>
            <person name="Wei Q."/>
            <person name="Fang M."/>
            <person name="Yu H."/>
            <person name="Zhu C."/>
            <person name="Cai Y."/>
            <person name="He Y."/>
            <person name="Gan X."/>
            <person name="Zeng H."/>
            <person name="Yu D."/>
            <person name="Zhu Y."/>
            <person name="Jiang H."/>
            <person name="Qiu Q."/>
            <person name="Yang H."/>
            <person name="Zhang Y.E."/>
            <person name="Wang W."/>
            <person name="Zhu M."/>
            <person name="He S."/>
            <person name="Zhang G."/>
        </authorList>
    </citation>
    <scope>NUCLEOTIDE SEQUENCE</scope>
    <source>
        <strain evidence="9">Allg_001</strain>
    </source>
</reference>
<feature type="transmembrane region" description="Helical" evidence="6">
    <location>
        <begin position="125"/>
        <end position="145"/>
    </location>
</feature>
<dbReference type="AlphaFoldDB" id="A0A8J7NLK7"/>
<feature type="transmembrane region" description="Helical" evidence="6">
    <location>
        <begin position="204"/>
        <end position="225"/>
    </location>
</feature>
<evidence type="ECO:0000256" key="5">
    <source>
        <dbReference type="ARBA" id="ARBA00023136"/>
    </source>
</evidence>
<evidence type="ECO:0000313" key="10">
    <source>
        <dbReference type="Proteomes" id="UP000736164"/>
    </source>
</evidence>
<dbReference type="GO" id="GO:0004930">
    <property type="term" value="F:G protein-coupled receptor activity"/>
    <property type="evidence" value="ECO:0007669"/>
    <property type="project" value="InterPro"/>
</dbReference>
<dbReference type="InterPro" id="IPR051753">
    <property type="entry name" value="RA-inducible_GPCR3"/>
</dbReference>
<dbReference type="GO" id="GO:0043235">
    <property type="term" value="C:receptor complex"/>
    <property type="evidence" value="ECO:0007669"/>
    <property type="project" value="TreeGrafter"/>
</dbReference>